<feature type="transmembrane region" description="Helical" evidence="7">
    <location>
        <begin position="314"/>
        <end position="343"/>
    </location>
</feature>
<keyword evidence="6 7" id="KW-0472">Membrane</keyword>
<feature type="transmembrane region" description="Helical" evidence="7">
    <location>
        <begin position="240"/>
        <end position="256"/>
    </location>
</feature>
<feature type="transmembrane region" description="Helical" evidence="7">
    <location>
        <begin position="213"/>
        <end position="234"/>
    </location>
</feature>
<dbReference type="RefSeq" id="WP_060929078.1">
    <property type="nucleotide sequence ID" value="NZ_KQ955255.1"/>
</dbReference>
<evidence type="ECO:0000256" key="7">
    <source>
        <dbReference type="SAM" id="Phobius"/>
    </source>
</evidence>
<dbReference type="OrthoDB" id="9772674at2"/>
<feature type="domain" description="TRAP C4-dicarboxylate transport system permease DctM subunit" evidence="8">
    <location>
        <begin position="8"/>
        <end position="416"/>
    </location>
</feature>
<evidence type="ECO:0000256" key="5">
    <source>
        <dbReference type="ARBA" id="ARBA00022989"/>
    </source>
</evidence>
<dbReference type="GO" id="GO:0005886">
    <property type="term" value="C:plasma membrane"/>
    <property type="evidence" value="ECO:0007669"/>
    <property type="project" value="UniProtKB-SubCell"/>
</dbReference>
<dbReference type="PIRSF" id="PIRSF006066">
    <property type="entry name" value="HI0050"/>
    <property type="match status" value="1"/>
</dbReference>
<keyword evidence="3" id="KW-0997">Cell inner membrane</keyword>
<feature type="transmembrane region" description="Helical" evidence="7">
    <location>
        <begin position="94"/>
        <end position="127"/>
    </location>
</feature>
<evidence type="ECO:0000256" key="1">
    <source>
        <dbReference type="ARBA" id="ARBA00004429"/>
    </source>
</evidence>
<feature type="transmembrane region" description="Helical" evidence="7">
    <location>
        <begin position="6"/>
        <end position="35"/>
    </location>
</feature>
<comment type="caution">
    <text evidence="9">The sequence shown here is derived from an EMBL/GenBank/DDBJ whole genome shotgun (WGS) entry which is preliminary data.</text>
</comment>
<evidence type="ECO:0000256" key="2">
    <source>
        <dbReference type="ARBA" id="ARBA00022475"/>
    </source>
</evidence>
<dbReference type="PANTHER" id="PTHR33362">
    <property type="entry name" value="SIALIC ACID TRAP TRANSPORTER PERMEASE PROTEIN SIAT-RELATED"/>
    <property type="match status" value="1"/>
</dbReference>
<dbReference type="InterPro" id="IPR004681">
    <property type="entry name" value="TRAP_DctM"/>
</dbReference>
<evidence type="ECO:0000256" key="6">
    <source>
        <dbReference type="ARBA" id="ARBA00023136"/>
    </source>
</evidence>
<feature type="transmembrane region" description="Helical" evidence="7">
    <location>
        <begin position="139"/>
        <end position="165"/>
    </location>
</feature>
<feature type="transmembrane region" description="Helical" evidence="7">
    <location>
        <begin position="277"/>
        <end position="302"/>
    </location>
</feature>
<feature type="transmembrane region" description="Helical" evidence="7">
    <location>
        <begin position="355"/>
        <end position="375"/>
    </location>
</feature>
<dbReference type="PANTHER" id="PTHR33362:SF4">
    <property type="entry name" value="2,3-DIKETO-L-GULONATE TRAP TRANSPORTER LARGE PERMEASE PROTEIN YIAN"/>
    <property type="match status" value="1"/>
</dbReference>
<keyword evidence="5 7" id="KW-1133">Transmembrane helix</keyword>
<organism evidence="9 10">
    <name type="scientific">Anaerococcus tetradius</name>
    <dbReference type="NCBI Taxonomy" id="33036"/>
    <lineage>
        <taxon>Bacteria</taxon>
        <taxon>Bacillati</taxon>
        <taxon>Bacillota</taxon>
        <taxon>Tissierellia</taxon>
        <taxon>Tissierellales</taxon>
        <taxon>Peptoniphilaceae</taxon>
        <taxon>Anaerococcus</taxon>
    </lineage>
</organism>
<evidence type="ECO:0000313" key="9">
    <source>
        <dbReference type="EMBL" id="KWZ78863.1"/>
    </source>
</evidence>
<dbReference type="InterPro" id="IPR010656">
    <property type="entry name" value="DctM"/>
</dbReference>
<dbReference type="NCBIfam" id="TIGR00786">
    <property type="entry name" value="dctM"/>
    <property type="match status" value="1"/>
</dbReference>
<dbReference type="EMBL" id="LRPM01000012">
    <property type="protein sequence ID" value="KWZ78863.1"/>
    <property type="molecule type" value="Genomic_DNA"/>
</dbReference>
<dbReference type="Proteomes" id="UP000070383">
    <property type="component" value="Unassembled WGS sequence"/>
</dbReference>
<dbReference type="GO" id="GO:0022857">
    <property type="term" value="F:transmembrane transporter activity"/>
    <property type="evidence" value="ECO:0007669"/>
    <property type="project" value="TreeGrafter"/>
</dbReference>
<evidence type="ECO:0000256" key="3">
    <source>
        <dbReference type="ARBA" id="ARBA00022519"/>
    </source>
</evidence>
<evidence type="ECO:0000259" key="8">
    <source>
        <dbReference type="Pfam" id="PF06808"/>
    </source>
</evidence>
<dbReference type="PATRIC" id="fig|33036.3.peg.503"/>
<evidence type="ECO:0000256" key="4">
    <source>
        <dbReference type="ARBA" id="ARBA00022692"/>
    </source>
</evidence>
<protein>
    <submittedName>
        <fullName evidence="9">TRAP transporter, DctM subunit</fullName>
    </submittedName>
</protein>
<dbReference type="Pfam" id="PF06808">
    <property type="entry name" value="DctM"/>
    <property type="match status" value="1"/>
</dbReference>
<name>A0A133KGX5_9FIRM</name>
<keyword evidence="2" id="KW-1003">Cell membrane</keyword>
<dbReference type="STRING" id="33036.HMPREF3200_00505"/>
<feature type="transmembrane region" description="Helical" evidence="7">
    <location>
        <begin position="171"/>
        <end position="192"/>
    </location>
</feature>
<sequence length="429" mass="45145">MTLIVFIISLLGSMAIGLPIAFALIFSGVSMLAYLNGFDVQIISQNMFNGADSYSMMALPFFMLAGDLMNRGGLTNRLVKAASAWVGHFRGGLGYVTIIATLLFASMVGSAVASTAALGGILIPMMVKANYDRDDATGLVAASNLLSPIMPPSAPMIVLGVTASIPVSHLFLAGVAPAVYISVGLAIMWFIVAKKRNISPLAKKPFKERMKATTDAIWAILMPVGILLGLQTGAFTPTEAGVFAVVYSLIIGLFVYKELSPKDLLEGLIASAKSAATIMFLVAASAISSWVMTVANIPILVSNLLHPFIGSPRLLMLIILGLILVIGTTMDVNPTILILAPVVLPVIKEAGINEVYFGVVFVISIVMGLLTPPVGTVLNVASAAGGISMERVVKSVLPFLMVEVIIIILMIVFPQIVIGPFELLAGVQV</sequence>
<reference evidence="10" key="1">
    <citation type="submission" date="2016-01" db="EMBL/GenBank/DDBJ databases">
        <authorList>
            <person name="Mitreva M."/>
            <person name="Pepin K.H."/>
            <person name="Mihindukulasuriya K.A."/>
            <person name="Fulton R."/>
            <person name="Fronick C."/>
            <person name="O'Laughlin M."/>
            <person name="Miner T."/>
            <person name="Herter B."/>
            <person name="Rosa B.A."/>
            <person name="Cordes M."/>
            <person name="Tomlinson C."/>
            <person name="Wollam A."/>
            <person name="Palsikar V.B."/>
            <person name="Mardis E.R."/>
            <person name="Wilson R.K."/>
        </authorList>
    </citation>
    <scope>NUCLEOTIDE SEQUENCE [LARGE SCALE GENOMIC DNA]</scope>
    <source>
        <strain evidence="10">MJR8151</strain>
    </source>
</reference>
<comment type="subcellular location">
    <subcellularLocation>
        <location evidence="1">Cell inner membrane</location>
        <topology evidence="1">Multi-pass membrane protein</topology>
    </subcellularLocation>
</comment>
<evidence type="ECO:0000313" key="10">
    <source>
        <dbReference type="Proteomes" id="UP000070383"/>
    </source>
</evidence>
<keyword evidence="10" id="KW-1185">Reference proteome</keyword>
<dbReference type="AlphaFoldDB" id="A0A133KGX5"/>
<keyword evidence="4 7" id="KW-0812">Transmembrane</keyword>
<gene>
    <name evidence="9" type="ORF">HMPREF3200_00505</name>
</gene>
<accession>A0A133KGX5</accession>
<proteinExistence type="predicted"/>
<feature type="transmembrane region" description="Helical" evidence="7">
    <location>
        <begin position="395"/>
        <end position="413"/>
    </location>
</feature>